<dbReference type="EMBL" id="VSTH01000038">
    <property type="protein sequence ID" value="TYO66317.1"/>
    <property type="molecule type" value="Genomic_DNA"/>
</dbReference>
<dbReference type="AlphaFoldDB" id="A0A5S4YS86"/>
<comment type="caution">
    <text evidence="5">The sequence shown here is derived from an EMBL/GenBank/DDBJ whole genome shotgun (WGS) entry which is preliminary data.</text>
</comment>
<evidence type="ECO:0000256" key="1">
    <source>
        <dbReference type="ARBA" id="ARBA00023015"/>
    </source>
</evidence>
<sequence>MSVQTHDPLRQLFAHSAPSGHEPGRSASIASGHLSAVPSTPAEIGSGDEVVQSLFEALKVATHNNDRQCMESLRLAIAVRQFGLRTAVEGSARTDRVSVRGRHVQGLQKWRLKRVVDYIDADMSSKINSRDLAAVAGLSRMHFASQFRVATGLRPHEFLLQRRIRRAAELIRDTTMPIMEIALSVGFQTQAHFTTVFKKFTGCTPRNWRVGNHMLPRSELEHVAAELL</sequence>
<keyword evidence="3" id="KW-0804">Transcription</keyword>
<dbReference type="InterPro" id="IPR018060">
    <property type="entry name" value="HTH_AraC"/>
</dbReference>
<dbReference type="Proteomes" id="UP000324797">
    <property type="component" value="Unassembled WGS sequence"/>
</dbReference>
<dbReference type="PROSITE" id="PS01124">
    <property type="entry name" value="HTH_ARAC_FAMILY_2"/>
    <property type="match status" value="1"/>
</dbReference>
<name>A0A5S4YS86_9BRAD</name>
<dbReference type="GO" id="GO:0043565">
    <property type="term" value="F:sequence-specific DNA binding"/>
    <property type="evidence" value="ECO:0007669"/>
    <property type="project" value="InterPro"/>
</dbReference>
<evidence type="ECO:0000256" key="2">
    <source>
        <dbReference type="ARBA" id="ARBA00023125"/>
    </source>
</evidence>
<dbReference type="SMART" id="SM00342">
    <property type="entry name" value="HTH_ARAC"/>
    <property type="match status" value="1"/>
</dbReference>
<dbReference type="InterPro" id="IPR050204">
    <property type="entry name" value="AraC_XylS_family_regulators"/>
</dbReference>
<dbReference type="PANTHER" id="PTHR46796">
    <property type="entry name" value="HTH-TYPE TRANSCRIPTIONAL ACTIVATOR RHAS-RELATED"/>
    <property type="match status" value="1"/>
</dbReference>
<organism evidence="5 6">
    <name type="scientific">Bradyrhizobium hipponense</name>
    <dbReference type="NCBI Taxonomy" id="2605638"/>
    <lineage>
        <taxon>Bacteria</taxon>
        <taxon>Pseudomonadati</taxon>
        <taxon>Pseudomonadota</taxon>
        <taxon>Alphaproteobacteria</taxon>
        <taxon>Hyphomicrobiales</taxon>
        <taxon>Nitrobacteraceae</taxon>
        <taxon>Bradyrhizobium</taxon>
    </lineage>
</organism>
<dbReference type="InterPro" id="IPR018062">
    <property type="entry name" value="HTH_AraC-typ_CS"/>
</dbReference>
<evidence type="ECO:0000256" key="3">
    <source>
        <dbReference type="ARBA" id="ARBA00023163"/>
    </source>
</evidence>
<dbReference type="PANTHER" id="PTHR46796:SF14">
    <property type="entry name" value="TRANSCRIPTIONAL REGULATORY PROTEIN"/>
    <property type="match status" value="1"/>
</dbReference>
<accession>A0A5S4YS86</accession>
<proteinExistence type="predicted"/>
<reference evidence="5 6" key="1">
    <citation type="submission" date="2019-08" db="EMBL/GenBank/DDBJ databases">
        <title>Bradyrhizobium hipponensis sp. nov., a rhizobium isolated from a Lupinus angustifolius root nodule in Tunisia.</title>
        <authorList>
            <person name="Off K."/>
            <person name="Rejili M."/>
            <person name="Mars M."/>
            <person name="Brachmann A."/>
            <person name="Marin M."/>
        </authorList>
    </citation>
    <scope>NUCLEOTIDE SEQUENCE [LARGE SCALE GENOMIC DNA]</scope>
    <source>
        <strain evidence="6">aSej3</strain>
    </source>
</reference>
<gene>
    <name evidence="5" type="ORF">FXV83_12385</name>
</gene>
<evidence type="ECO:0000313" key="6">
    <source>
        <dbReference type="Proteomes" id="UP000324797"/>
    </source>
</evidence>
<dbReference type="Gene3D" id="1.10.10.60">
    <property type="entry name" value="Homeodomain-like"/>
    <property type="match status" value="2"/>
</dbReference>
<dbReference type="GO" id="GO:0003700">
    <property type="term" value="F:DNA-binding transcription factor activity"/>
    <property type="evidence" value="ECO:0007669"/>
    <property type="project" value="InterPro"/>
</dbReference>
<keyword evidence="2" id="KW-0238">DNA-binding</keyword>
<dbReference type="RefSeq" id="WP_148739449.1">
    <property type="nucleotide sequence ID" value="NZ_VSTH01000038.1"/>
</dbReference>
<protein>
    <submittedName>
        <fullName evidence="5">Helix-turn-helix transcriptional regulator</fullName>
    </submittedName>
</protein>
<dbReference type="PRINTS" id="PR00032">
    <property type="entry name" value="HTHARAC"/>
</dbReference>
<keyword evidence="6" id="KW-1185">Reference proteome</keyword>
<dbReference type="Pfam" id="PF12833">
    <property type="entry name" value="HTH_18"/>
    <property type="match status" value="1"/>
</dbReference>
<dbReference type="PROSITE" id="PS00041">
    <property type="entry name" value="HTH_ARAC_FAMILY_1"/>
    <property type="match status" value="1"/>
</dbReference>
<evidence type="ECO:0000313" key="5">
    <source>
        <dbReference type="EMBL" id="TYO66317.1"/>
    </source>
</evidence>
<feature type="domain" description="HTH araC/xylS-type" evidence="4">
    <location>
        <begin position="113"/>
        <end position="211"/>
    </location>
</feature>
<dbReference type="InterPro" id="IPR020449">
    <property type="entry name" value="Tscrpt_reg_AraC-type_HTH"/>
</dbReference>
<dbReference type="SUPFAM" id="SSF46689">
    <property type="entry name" value="Homeodomain-like"/>
    <property type="match status" value="2"/>
</dbReference>
<dbReference type="InterPro" id="IPR009057">
    <property type="entry name" value="Homeodomain-like_sf"/>
</dbReference>
<evidence type="ECO:0000259" key="4">
    <source>
        <dbReference type="PROSITE" id="PS01124"/>
    </source>
</evidence>
<keyword evidence="1" id="KW-0805">Transcription regulation</keyword>